<accession>A0ACB8TZF2</accession>
<organism evidence="1 2">
    <name type="scientific">Irpex rosettiformis</name>
    <dbReference type="NCBI Taxonomy" id="378272"/>
    <lineage>
        <taxon>Eukaryota</taxon>
        <taxon>Fungi</taxon>
        <taxon>Dikarya</taxon>
        <taxon>Basidiomycota</taxon>
        <taxon>Agaricomycotina</taxon>
        <taxon>Agaricomycetes</taxon>
        <taxon>Polyporales</taxon>
        <taxon>Irpicaceae</taxon>
        <taxon>Irpex</taxon>
    </lineage>
</organism>
<name>A0ACB8TZF2_9APHY</name>
<keyword evidence="2" id="KW-1185">Reference proteome</keyword>
<sequence>MRISFTQLALRVLGPWLTAAVAGSSTLQPLNNLLVNTTSGLLQGFLDTNTTSVSLNKWLGVPYADDTSGKNRWRPPQPVKVKTGHIINATAYGPACMQGRADGGNGTSIQSEDCLLINIIAPQGAKNLPVYIYTYGGGFDSGSASDPKVDGSFLAAKGVVFANFGYRLSLWAYPHAAEIAEVGETQNFGLLDTRAAVEWLRDNVEQFGGDPTKITLGGESVGAEMTNQYMTAFAEDPIIRAAVMQSADTSQPMWPLNDQISKVASNMGCPTGKGLLDCLRTKSATDLQTVLLATGTQFQPVTDNITIWKDFVKLTREGRTARIPLLCGTNLNEGTLIVNGEPTAYLPNITAYSKSNNLNLPWANLTEMERLYPTPSKAFPSGFNASAGIWRDAHMLCLVHNLATERTQSLGLPVWRYRFDLVADNLNSLGRSIGAFHGEDIRFVMGQWRLIELSPPFIPATPEEIRISDIMVEAWTNFIKDPYKGPQTSGWKKYDPGDKTTLAILGTSLDGAVLGDHTAADHSCNFWNGVLPIFPQTFPACGSWTC</sequence>
<evidence type="ECO:0000313" key="2">
    <source>
        <dbReference type="Proteomes" id="UP001055072"/>
    </source>
</evidence>
<proteinExistence type="predicted"/>
<reference evidence="1" key="1">
    <citation type="journal article" date="2021" name="Environ. Microbiol.">
        <title>Gene family expansions and transcriptome signatures uncover fungal adaptations to wood decay.</title>
        <authorList>
            <person name="Hage H."/>
            <person name="Miyauchi S."/>
            <person name="Viragh M."/>
            <person name="Drula E."/>
            <person name="Min B."/>
            <person name="Chaduli D."/>
            <person name="Navarro D."/>
            <person name="Favel A."/>
            <person name="Norest M."/>
            <person name="Lesage-Meessen L."/>
            <person name="Balint B."/>
            <person name="Merenyi Z."/>
            <person name="de Eugenio L."/>
            <person name="Morin E."/>
            <person name="Martinez A.T."/>
            <person name="Baldrian P."/>
            <person name="Stursova M."/>
            <person name="Martinez M.J."/>
            <person name="Novotny C."/>
            <person name="Magnuson J.K."/>
            <person name="Spatafora J.W."/>
            <person name="Maurice S."/>
            <person name="Pangilinan J."/>
            <person name="Andreopoulos W."/>
            <person name="LaButti K."/>
            <person name="Hundley H."/>
            <person name="Na H."/>
            <person name="Kuo A."/>
            <person name="Barry K."/>
            <person name="Lipzen A."/>
            <person name="Henrissat B."/>
            <person name="Riley R."/>
            <person name="Ahrendt S."/>
            <person name="Nagy L.G."/>
            <person name="Grigoriev I.V."/>
            <person name="Martin F."/>
            <person name="Rosso M.N."/>
        </authorList>
    </citation>
    <scope>NUCLEOTIDE SEQUENCE</scope>
    <source>
        <strain evidence="1">CBS 384.51</strain>
    </source>
</reference>
<gene>
    <name evidence="1" type="ORF">BDY19DRAFT_250420</name>
</gene>
<comment type="caution">
    <text evidence="1">The sequence shown here is derived from an EMBL/GenBank/DDBJ whole genome shotgun (WGS) entry which is preliminary data.</text>
</comment>
<protein>
    <submittedName>
        <fullName evidence="1">Carboxylesterase</fullName>
    </submittedName>
</protein>
<dbReference type="Proteomes" id="UP001055072">
    <property type="component" value="Unassembled WGS sequence"/>
</dbReference>
<evidence type="ECO:0000313" key="1">
    <source>
        <dbReference type="EMBL" id="KAI0087391.1"/>
    </source>
</evidence>
<dbReference type="EMBL" id="MU274918">
    <property type="protein sequence ID" value="KAI0087391.1"/>
    <property type="molecule type" value="Genomic_DNA"/>
</dbReference>